<reference evidence="2 3" key="2">
    <citation type="submission" date="2008-08" db="EMBL/GenBank/DDBJ databases">
        <authorList>
            <person name="Fulton L."/>
            <person name="Clifton S."/>
            <person name="Fulton B."/>
            <person name="Xu J."/>
            <person name="Minx P."/>
            <person name="Pepin K.H."/>
            <person name="Johnson M."/>
            <person name="Thiruvilangam P."/>
            <person name="Bhonagiri V."/>
            <person name="Nash W.E."/>
            <person name="Mardis E.R."/>
            <person name="Wilson R.K."/>
        </authorList>
    </citation>
    <scope>NUCLEOTIDE SEQUENCE [LARGE SCALE GENOMIC DNA]</scope>
    <source>
        <strain evidence="3">DSM 17135 / JCM 12973 / M2</strain>
    </source>
</reference>
<organism evidence="2 3">
    <name type="scientific">Phocaeicola plebeius (strain DSM 17135 / JCM 12973 / CCUG 54634 / M2)</name>
    <name type="common">Bacteroides plebeius</name>
    <dbReference type="NCBI Taxonomy" id="484018"/>
    <lineage>
        <taxon>Bacteria</taxon>
        <taxon>Pseudomonadati</taxon>
        <taxon>Bacteroidota</taxon>
        <taxon>Bacteroidia</taxon>
        <taxon>Bacteroidales</taxon>
        <taxon>Bacteroidaceae</taxon>
        <taxon>Phocaeicola</taxon>
    </lineage>
</organism>
<accession>B5D3A2</accession>
<dbReference type="HOGENOM" id="CLU_1944421_0_0_10"/>
<proteinExistence type="predicted"/>
<feature type="region of interest" description="Disordered" evidence="1">
    <location>
        <begin position="51"/>
        <end position="73"/>
    </location>
</feature>
<gene>
    <name evidence="2" type="ORF">BACPLE_03496</name>
</gene>
<protein>
    <submittedName>
        <fullName evidence="2">Uncharacterized protein</fullName>
    </submittedName>
</protein>
<feature type="compositionally biased region" description="Basic residues" evidence="1">
    <location>
        <begin position="62"/>
        <end position="73"/>
    </location>
</feature>
<comment type="caution">
    <text evidence="2">The sequence shown here is derived from an EMBL/GenBank/DDBJ whole genome shotgun (WGS) entry which is preliminary data.</text>
</comment>
<reference evidence="2 3" key="1">
    <citation type="submission" date="2008-08" db="EMBL/GenBank/DDBJ databases">
        <title>Draft genome sequence of Bacteroides plebeius (DSM 17135).</title>
        <authorList>
            <person name="Sudarsanam P."/>
            <person name="Ley R."/>
            <person name="Guruge J."/>
            <person name="Turnbaugh P.J."/>
            <person name="Mahowald M."/>
            <person name="Liep D."/>
            <person name="Gordon J."/>
        </authorList>
    </citation>
    <scope>NUCLEOTIDE SEQUENCE [LARGE SCALE GENOMIC DNA]</scope>
    <source>
        <strain evidence="3">DSM 17135 / JCM 12973 / M2</strain>
    </source>
</reference>
<dbReference type="EMBL" id="ABQC02000024">
    <property type="protein sequence ID" value="EDY94052.1"/>
    <property type="molecule type" value="Genomic_DNA"/>
</dbReference>
<evidence type="ECO:0000256" key="1">
    <source>
        <dbReference type="SAM" id="MobiDB-lite"/>
    </source>
</evidence>
<dbReference type="Proteomes" id="UP000003452">
    <property type="component" value="Unassembled WGS sequence"/>
</dbReference>
<dbReference type="AlphaFoldDB" id="B5D3A2"/>
<evidence type="ECO:0000313" key="3">
    <source>
        <dbReference type="Proteomes" id="UP000003452"/>
    </source>
</evidence>
<evidence type="ECO:0000313" key="2">
    <source>
        <dbReference type="EMBL" id="EDY94052.1"/>
    </source>
</evidence>
<sequence length="129" mass="14313">MVEHLPQGEVGIDGGSTGVVHQEGIAAMQVTVYDVESATVLLKAHRMRLPAERNGTRSSGHSLRHVRGSRKGKQQFRRRQTVGFFHQAFLGGIIYQEKEREAFAAKAVHAGDGFLTATKREGISHFVWF</sequence>
<name>B5D3A2_PHOPM</name>